<feature type="transmembrane region" description="Helical" evidence="1">
    <location>
        <begin position="30"/>
        <end position="48"/>
    </location>
</feature>
<evidence type="ECO:0000313" key="4">
    <source>
        <dbReference type="Proteomes" id="UP000256661"/>
    </source>
</evidence>
<evidence type="ECO:0000256" key="2">
    <source>
        <dbReference type="SAM" id="SignalP"/>
    </source>
</evidence>
<feature type="chain" id="PRO_5039036250" description="Holin" evidence="2">
    <location>
        <begin position="21"/>
        <end position="63"/>
    </location>
</feature>
<dbReference type="RefSeq" id="WP_116025453.1">
    <property type="nucleotide sequence ID" value="NZ_QTTT01000001.1"/>
</dbReference>
<name>A0A3D9T1T2_9ACTN</name>
<dbReference type="OrthoDB" id="3544498at2"/>
<reference evidence="3 4" key="1">
    <citation type="submission" date="2018-08" db="EMBL/GenBank/DDBJ databases">
        <title>Sequencing the genomes of 1000 actinobacteria strains.</title>
        <authorList>
            <person name="Klenk H.-P."/>
        </authorList>
    </citation>
    <scope>NUCLEOTIDE SEQUENCE [LARGE SCALE GENOMIC DNA]</scope>
    <source>
        <strain evidence="3 4">DSM 43927</strain>
    </source>
</reference>
<keyword evidence="1" id="KW-0472">Membrane</keyword>
<accession>A0A3D9T1T2</accession>
<keyword evidence="4" id="KW-1185">Reference proteome</keyword>
<dbReference type="AlphaFoldDB" id="A0A3D9T1T2"/>
<comment type="caution">
    <text evidence="3">The sequence shown here is derived from an EMBL/GenBank/DDBJ whole genome shotgun (WGS) entry which is preliminary data.</text>
</comment>
<protein>
    <recommendedName>
        <fullName evidence="5">Holin</fullName>
    </recommendedName>
</protein>
<keyword evidence="2" id="KW-0732">Signal</keyword>
<evidence type="ECO:0000256" key="1">
    <source>
        <dbReference type="SAM" id="Phobius"/>
    </source>
</evidence>
<gene>
    <name evidence="3" type="ORF">DFJ69_5813</name>
</gene>
<proteinExistence type="predicted"/>
<organism evidence="3 4">
    <name type="scientific">Thermomonospora umbrina</name>
    <dbReference type="NCBI Taxonomy" id="111806"/>
    <lineage>
        <taxon>Bacteria</taxon>
        <taxon>Bacillati</taxon>
        <taxon>Actinomycetota</taxon>
        <taxon>Actinomycetes</taxon>
        <taxon>Streptosporangiales</taxon>
        <taxon>Thermomonosporaceae</taxon>
        <taxon>Thermomonospora</taxon>
    </lineage>
</organism>
<keyword evidence="1" id="KW-0812">Transmembrane</keyword>
<evidence type="ECO:0000313" key="3">
    <source>
        <dbReference type="EMBL" id="REF00284.1"/>
    </source>
</evidence>
<feature type="signal peptide" evidence="2">
    <location>
        <begin position="1"/>
        <end position="20"/>
    </location>
</feature>
<dbReference type="EMBL" id="QTTT01000001">
    <property type="protein sequence ID" value="REF00284.1"/>
    <property type="molecule type" value="Genomic_DNA"/>
</dbReference>
<evidence type="ECO:0008006" key="5">
    <source>
        <dbReference type="Google" id="ProtNLM"/>
    </source>
</evidence>
<keyword evidence="1" id="KW-1133">Transmembrane helix</keyword>
<sequence length="63" mass="6780">MKYAKTIIATVLAAAYAVQAAITDETVTTTEWVGIVLAVLTALGVYVVPNRPTARDEVPGYRR</sequence>
<dbReference type="Proteomes" id="UP000256661">
    <property type="component" value="Unassembled WGS sequence"/>
</dbReference>